<evidence type="ECO:0000313" key="1">
    <source>
        <dbReference type="EMBL" id="MCQ8831814.1"/>
    </source>
</evidence>
<sequence>MARHPCRGVLFHYARVITSDPVAEADRHGAMADARIALCIANGVAIDDIDPSSGYDLSRRAYDEVRQSWREMVEQHGFNELYDRPRYEKAHAFWVERRPEFTAGDNWLEGIYEPIYQAAFFNTTSGEYMLRNFRTHAEVQQAINAQRPYGDSTDALVIVASPDGVEEVESNDAPAAPGQVILPNAA</sequence>
<dbReference type="EMBL" id="JANIIC010000027">
    <property type="protein sequence ID" value="MCQ8831814.1"/>
    <property type="molecule type" value="Genomic_DNA"/>
</dbReference>
<proteinExistence type="predicted"/>
<accession>A0A9X2M1R4</accession>
<reference evidence="1" key="1">
    <citation type="submission" date="2022-06" db="EMBL/GenBank/DDBJ databases">
        <title>WGS of actinobacteria.</title>
        <authorList>
            <person name="Thawai C."/>
        </authorList>
    </citation>
    <scope>NUCLEOTIDE SEQUENCE</scope>
    <source>
        <strain evidence="1">DSM 42010</strain>
    </source>
</reference>
<evidence type="ECO:0000313" key="2">
    <source>
        <dbReference type="Proteomes" id="UP001142400"/>
    </source>
</evidence>
<dbReference type="Proteomes" id="UP001142400">
    <property type="component" value="Unassembled WGS sequence"/>
</dbReference>
<organism evidence="1 2">
    <name type="scientific">Streptomyces malaysiensis subsp. samsunensis</name>
    <dbReference type="NCBI Taxonomy" id="459658"/>
    <lineage>
        <taxon>Bacteria</taxon>
        <taxon>Bacillati</taxon>
        <taxon>Actinomycetota</taxon>
        <taxon>Actinomycetes</taxon>
        <taxon>Kitasatosporales</taxon>
        <taxon>Streptomycetaceae</taxon>
        <taxon>Streptomyces</taxon>
        <taxon>Streptomyces violaceusniger group</taxon>
    </lineage>
</organism>
<gene>
    <name evidence="1" type="ORF">NQU54_22760</name>
</gene>
<dbReference type="AlphaFoldDB" id="A0A9X2M1R4"/>
<protein>
    <submittedName>
        <fullName evidence="1">Uncharacterized protein</fullName>
    </submittedName>
</protein>
<dbReference type="RefSeq" id="WP_257632693.1">
    <property type="nucleotide sequence ID" value="NZ_JANIIC010000027.1"/>
</dbReference>
<name>A0A9X2M1R4_STRMQ</name>
<comment type="caution">
    <text evidence="1">The sequence shown here is derived from an EMBL/GenBank/DDBJ whole genome shotgun (WGS) entry which is preliminary data.</text>
</comment>
<keyword evidence="2" id="KW-1185">Reference proteome</keyword>